<organism evidence="1 2">
    <name type="scientific">Pocillopora meandrina</name>
    <dbReference type="NCBI Taxonomy" id="46732"/>
    <lineage>
        <taxon>Eukaryota</taxon>
        <taxon>Metazoa</taxon>
        <taxon>Cnidaria</taxon>
        <taxon>Anthozoa</taxon>
        <taxon>Hexacorallia</taxon>
        <taxon>Scleractinia</taxon>
        <taxon>Astrocoeniina</taxon>
        <taxon>Pocilloporidae</taxon>
        <taxon>Pocillopora</taxon>
    </lineage>
</organism>
<accession>A0AAU9VVB0</accession>
<comment type="caution">
    <text evidence="1">The sequence shown here is derived from an EMBL/GenBank/DDBJ whole genome shotgun (WGS) entry which is preliminary data.</text>
</comment>
<feature type="non-terminal residue" evidence="1">
    <location>
        <position position="129"/>
    </location>
</feature>
<proteinExistence type="predicted"/>
<sequence>MKNNSNQRNLFSATKRLLNQGHEVPFPPTSDKLVLANEMGSFFVEKIDAIHVKLDRLADCLHDSHFDYVKTLPTRTLDSFIPLTESAVSKLIGCSPKKSCMFDPMSTSMVISCADVLLPVITKMINLSL</sequence>
<reference evidence="1 2" key="1">
    <citation type="submission" date="2022-05" db="EMBL/GenBank/DDBJ databases">
        <authorList>
            <consortium name="Genoscope - CEA"/>
            <person name="William W."/>
        </authorList>
    </citation>
    <scope>NUCLEOTIDE SEQUENCE [LARGE SCALE GENOMIC DNA]</scope>
</reference>
<evidence type="ECO:0000313" key="1">
    <source>
        <dbReference type="EMBL" id="CAH3035440.1"/>
    </source>
</evidence>
<dbReference type="Proteomes" id="UP001159428">
    <property type="component" value="Unassembled WGS sequence"/>
</dbReference>
<dbReference type="EMBL" id="CALNXJ010000003">
    <property type="protein sequence ID" value="CAH3035440.1"/>
    <property type="molecule type" value="Genomic_DNA"/>
</dbReference>
<evidence type="ECO:0000313" key="2">
    <source>
        <dbReference type="Proteomes" id="UP001159428"/>
    </source>
</evidence>
<name>A0AAU9VVB0_9CNID</name>
<dbReference type="AlphaFoldDB" id="A0AAU9VVB0"/>
<gene>
    <name evidence="1" type="ORF">PMEA_00017321</name>
</gene>
<protein>
    <submittedName>
        <fullName evidence="1">Uncharacterized protein</fullName>
    </submittedName>
</protein>
<keyword evidence="2" id="KW-1185">Reference proteome</keyword>